<name>A0A6J5E693_9BURK</name>
<protein>
    <recommendedName>
        <fullName evidence="3">Thiol-disulfide oxidoreductase DCC</fullName>
    </recommendedName>
</protein>
<dbReference type="PANTHER" id="PTHR34290:SF2">
    <property type="entry name" value="OS04G0668800 PROTEIN"/>
    <property type="match status" value="1"/>
</dbReference>
<proteinExistence type="predicted"/>
<dbReference type="InterPro" id="IPR007263">
    <property type="entry name" value="DCC1-like"/>
</dbReference>
<dbReference type="GO" id="GO:0015035">
    <property type="term" value="F:protein-disulfide reductase activity"/>
    <property type="evidence" value="ECO:0007669"/>
    <property type="project" value="InterPro"/>
</dbReference>
<gene>
    <name evidence="1" type="ORF">LMG29542_04209</name>
</gene>
<dbReference type="RefSeq" id="WP_175228373.1">
    <property type="nucleotide sequence ID" value="NZ_CADIKH010000019.1"/>
</dbReference>
<evidence type="ECO:0008006" key="3">
    <source>
        <dbReference type="Google" id="ProtNLM"/>
    </source>
</evidence>
<dbReference type="InterPro" id="IPR044691">
    <property type="entry name" value="DCC1_Trx"/>
</dbReference>
<dbReference type="PANTHER" id="PTHR34290">
    <property type="entry name" value="SI:CH73-390P7.2"/>
    <property type="match status" value="1"/>
</dbReference>
<keyword evidence="2" id="KW-1185">Reference proteome</keyword>
<reference evidence="1 2" key="1">
    <citation type="submission" date="2020-04" db="EMBL/GenBank/DDBJ databases">
        <authorList>
            <person name="De Canck E."/>
        </authorList>
    </citation>
    <scope>NUCLEOTIDE SEQUENCE [LARGE SCALE GENOMIC DNA]</scope>
    <source>
        <strain evidence="1 2">LMG 29542</strain>
    </source>
</reference>
<sequence length="148" mass="17012">MASKASLTLYFDGNCPICIAEVHRLRRWDQHDQIRFIDIRQPDFDPTLLGVNLAALNRQLHGWTSDGHWVTGIDSIIAAYRLTGQGWRVAPLHAPLLHRASQVVYRLIAQNRMRISRLLRLKTHPSCTDSSCSIQFDSRHWHSTPGRH</sequence>
<dbReference type="Pfam" id="PF04134">
    <property type="entry name" value="DCC1-like"/>
    <property type="match status" value="1"/>
</dbReference>
<dbReference type="Proteomes" id="UP000494363">
    <property type="component" value="Unassembled WGS sequence"/>
</dbReference>
<organism evidence="1 2">
    <name type="scientific">Paraburkholderia humisilvae</name>
    <dbReference type="NCBI Taxonomy" id="627669"/>
    <lineage>
        <taxon>Bacteria</taxon>
        <taxon>Pseudomonadati</taxon>
        <taxon>Pseudomonadota</taxon>
        <taxon>Betaproteobacteria</taxon>
        <taxon>Burkholderiales</taxon>
        <taxon>Burkholderiaceae</taxon>
        <taxon>Paraburkholderia</taxon>
    </lineage>
</organism>
<dbReference type="EMBL" id="CADIKH010000019">
    <property type="protein sequence ID" value="CAB3761990.1"/>
    <property type="molecule type" value="Genomic_DNA"/>
</dbReference>
<evidence type="ECO:0000313" key="1">
    <source>
        <dbReference type="EMBL" id="CAB3761990.1"/>
    </source>
</evidence>
<dbReference type="AlphaFoldDB" id="A0A6J5E693"/>
<accession>A0A6J5E693</accession>
<evidence type="ECO:0000313" key="2">
    <source>
        <dbReference type="Proteomes" id="UP000494363"/>
    </source>
</evidence>